<evidence type="ECO:0000256" key="5">
    <source>
        <dbReference type="ARBA" id="ARBA00022741"/>
    </source>
</evidence>
<dbReference type="InterPro" id="IPR011529">
    <property type="entry name" value="Glu_5kinase"/>
</dbReference>
<reference evidence="10" key="1">
    <citation type="submission" date="2016-04" db="EMBL/GenBank/DDBJ databases">
        <authorList>
            <person name="Evans L.H."/>
            <person name="Alamgir A."/>
            <person name="Owens N."/>
            <person name="Weber N.D."/>
            <person name="Virtaneva K."/>
            <person name="Barbian K."/>
            <person name="Babar A."/>
            <person name="Rosenke K."/>
        </authorList>
    </citation>
    <scope>NUCLEOTIDE SEQUENCE</scope>
    <source>
        <strain evidence="10">86</strain>
    </source>
</reference>
<feature type="binding site" evidence="8">
    <location>
        <begin position="222"/>
        <end position="228"/>
    </location>
    <ligand>
        <name>ATP</name>
        <dbReference type="ChEBI" id="CHEBI:30616"/>
    </ligand>
</feature>
<dbReference type="GO" id="GO:0004349">
    <property type="term" value="F:glutamate 5-kinase activity"/>
    <property type="evidence" value="ECO:0007669"/>
    <property type="project" value="UniProtKB-UniRule"/>
</dbReference>
<dbReference type="InterPro" id="IPR036393">
    <property type="entry name" value="AceGlu_kinase-like_sf"/>
</dbReference>
<evidence type="ECO:0000259" key="9">
    <source>
        <dbReference type="SMART" id="SM00359"/>
    </source>
</evidence>
<dbReference type="Gene3D" id="2.30.130.10">
    <property type="entry name" value="PUA domain"/>
    <property type="match status" value="1"/>
</dbReference>
<dbReference type="PROSITE" id="PS50890">
    <property type="entry name" value="PUA"/>
    <property type="match status" value="1"/>
</dbReference>
<evidence type="ECO:0000256" key="2">
    <source>
        <dbReference type="ARBA" id="ARBA00022605"/>
    </source>
</evidence>
<feature type="binding site" evidence="8">
    <location>
        <position position="148"/>
    </location>
    <ligand>
        <name>substrate</name>
    </ligand>
</feature>
<dbReference type="InterPro" id="IPR002478">
    <property type="entry name" value="PUA"/>
</dbReference>
<keyword evidence="5 8" id="KW-0547">Nucleotide-binding</keyword>
<sequence>MDWKQEKRQYIAKSRRVVVKVGSAVLASGEGLDLDRVERLAAQLAAVHDTGREVILVSSGAVAAGRGVMRAKRAITTTDLPNKQAAAAIGQSRLMHAYDQAFASRGKVSAQVLLTRDDMRSRQRFLNARNTFATLLEWGAIPVVNENDTVAVSELKFGDNDNLSGLLLNLTEADLFINLTSARGVFDADPGVNPDARVMDCIDDIRNLDVNALCGAKTALGSGGMHSKLLAACRAAQIGVPTYIVPGREEGILERVFAEPDATLGTWVRPSGKAISSRKFWLAYNADAAGTLTIDAGAVKALVKGGKSLLPAGIVAVSGNFGQGALVTIVGPGKEPVGVGLCNYAAGELRRVMGKSLAGRAGGKADEDVPYAEAVHRDNMLLHAAV</sequence>
<dbReference type="SMART" id="SM00359">
    <property type="entry name" value="PUA"/>
    <property type="match status" value="1"/>
</dbReference>
<dbReference type="InterPro" id="IPR041739">
    <property type="entry name" value="G5K_ProB"/>
</dbReference>
<dbReference type="PANTHER" id="PTHR43654:SF1">
    <property type="entry name" value="ISOPENTENYL PHOSPHATE KINASE"/>
    <property type="match status" value="1"/>
</dbReference>
<dbReference type="InterPro" id="IPR001057">
    <property type="entry name" value="Glu/AcGlu_kinase"/>
</dbReference>
<feature type="binding site" evidence="8">
    <location>
        <position position="20"/>
    </location>
    <ligand>
        <name>ATP</name>
        <dbReference type="ChEBI" id="CHEBI:30616"/>
    </ligand>
</feature>
<dbReference type="EMBL" id="FLUQ01000005">
    <property type="protein sequence ID" value="SBW09629.1"/>
    <property type="molecule type" value="Genomic_DNA"/>
</dbReference>
<evidence type="ECO:0000256" key="3">
    <source>
        <dbReference type="ARBA" id="ARBA00022650"/>
    </source>
</evidence>
<dbReference type="InterPro" id="IPR005715">
    <property type="entry name" value="Glu_5kinase/COase_Synthase"/>
</dbReference>
<dbReference type="SUPFAM" id="SSF53633">
    <property type="entry name" value="Carbamate kinase-like"/>
    <property type="match status" value="1"/>
</dbReference>
<dbReference type="EC" id="2.7.2.11" evidence="8"/>
<keyword evidence="3 8" id="KW-0641">Proline biosynthesis</keyword>
<comment type="catalytic activity">
    <reaction evidence="8">
        <text>L-glutamate + ATP = L-glutamyl 5-phosphate + ADP</text>
        <dbReference type="Rhea" id="RHEA:14877"/>
        <dbReference type="ChEBI" id="CHEBI:29985"/>
        <dbReference type="ChEBI" id="CHEBI:30616"/>
        <dbReference type="ChEBI" id="CHEBI:58274"/>
        <dbReference type="ChEBI" id="CHEBI:456216"/>
        <dbReference type="EC" id="2.7.2.11"/>
    </reaction>
</comment>
<accession>A0A212KD38</accession>
<comment type="subcellular location">
    <subcellularLocation>
        <location evidence="8">Cytoplasm</location>
    </subcellularLocation>
</comment>
<evidence type="ECO:0000256" key="6">
    <source>
        <dbReference type="ARBA" id="ARBA00022777"/>
    </source>
</evidence>
<feature type="domain" description="PUA" evidence="9">
    <location>
        <begin position="290"/>
        <end position="367"/>
    </location>
</feature>
<evidence type="ECO:0000256" key="4">
    <source>
        <dbReference type="ARBA" id="ARBA00022679"/>
    </source>
</evidence>
<dbReference type="GO" id="GO:0055129">
    <property type="term" value="P:L-proline biosynthetic process"/>
    <property type="evidence" value="ECO:0007669"/>
    <property type="project" value="UniProtKB-UniRule"/>
</dbReference>
<dbReference type="Pfam" id="PF01472">
    <property type="entry name" value="PUA"/>
    <property type="match status" value="1"/>
</dbReference>
<comment type="caution">
    <text evidence="8">Lacks conserved residue(s) required for the propagation of feature annotation.</text>
</comment>
<organism evidence="10">
    <name type="scientific">uncultured delta proteobacterium</name>
    <dbReference type="NCBI Taxonomy" id="34034"/>
    <lineage>
        <taxon>Bacteria</taxon>
        <taxon>Deltaproteobacteria</taxon>
        <taxon>environmental samples</taxon>
    </lineage>
</organism>
<dbReference type="InterPro" id="IPR019797">
    <property type="entry name" value="Glutamate_5-kinase_CS"/>
</dbReference>
<dbReference type="CDD" id="cd21157">
    <property type="entry name" value="PUA_G5K"/>
    <property type="match status" value="1"/>
</dbReference>
<keyword evidence="6 8" id="KW-0418">Kinase</keyword>
<comment type="similarity">
    <text evidence="8">Belongs to the glutamate 5-kinase family.</text>
</comment>
<dbReference type="InterPro" id="IPR015947">
    <property type="entry name" value="PUA-like_sf"/>
</dbReference>
<proteinExistence type="inferred from homology"/>
<evidence type="ECO:0000256" key="7">
    <source>
        <dbReference type="ARBA" id="ARBA00022840"/>
    </source>
</evidence>
<dbReference type="Gene3D" id="3.40.1160.10">
    <property type="entry name" value="Acetylglutamate kinase-like"/>
    <property type="match status" value="1"/>
</dbReference>
<dbReference type="InterPro" id="IPR001048">
    <property type="entry name" value="Asp/Glu/Uridylate_kinase"/>
</dbReference>
<dbReference type="NCBIfam" id="TIGR01027">
    <property type="entry name" value="proB"/>
    <property type="match status" value="1"/>
</dbReference>
<dbReference type="PANTHER" id="PTHR43654">
    <property type="entry name" value="GLUTAMATE 5-KINASE"/>
    <property type="match status" value="1"/>
</dbReference>
<dbReference type="GO" id="GO:0005829">
    <property type="term" value="C:cytosol"/>
    <property type="evidence" value="ECO:0007669"/>
    <property type="project" value="TreeGrafter"/>
</dbReference>
<dbReference type="InterPro" id="IPR036974">
    <property type="entry name" value="PUA_sf"/>
</dbReference>
<dbReference type="UniPathway" id="UPA00098">
    <property type="reaction ID" value="UER00359"/>
</dbReference>
<feature type="binding site" evidence="8">
    <location>
        <position position="59"/>
    </location>
    <ligand>
        <name>substrate</name>
    </ligand>
</feature>
<evidence type="ECO:0000256" key="1">
    <source>
        <dbReference type="ARBA" id="ARBA00022490"/>
    </source>
</evidence>
<comment type="pathway">
    <text evidence="8">Amino-acid biosynthesis; L-proline biosynthesis; L-glutamate 5-semialdehyde from L-glutamate: step 1/2.</text>
</comment>
<dbReference type="GO" id="GO:0005524">
    <property type="term" value="F:ATP binding"/>
    <property type="evidence" value="ECO:0007669"/>
    <property type="project" value="UniProtKB-KW"/>
</dbReference>
<dbReference type="PRINTS" id="PR00474">
    <property type="entry name" value="GLU5KINASE"/>
</dbReference>
<dbReference type="HAMAP" id="MF_00456">
    <property type="entry name" value="ProB"/>
    <property type="match status" value="1"/>
</dbReference>
<dbReference type="PROSITE" id="PS00902">
    <property type="entry name" value="GLUTAMATE_5_KINASE"/>
    <property type="match status" value="1"/>
</dbReference>
<dbReference type="PIRSF" id="PIRSF000729">
    <property type="entry name" value="GK"/>
    <property type="match status" value="1"/>
</dbReference>
<feature type="binding site" evidence="8">
    <location>
        <position position="160"/>
    </location>
    <ligand>
        <name>substrate</name>
    </ligand>
</feature>
<dbReference type="CDD" id="cd04242">
    <property type="entry name" value="AAK_G5K_ProB"/>
    <property type="match status" value="1"/>
</dbReference>
<evidence type="ECO:0000256" key="8">
    <source>
        <dbReference type="HAMAP-Rule" id="MF_00456"/>
    </source>
</evidence>
<gene>
    <name evidence="8 10" type="primary">proB</name>
    <name evidence="10" type="ORF">KL86DPRO_50228</name>
</gene>
<name>A0A212KD38_9DELT</name>
<dbReference type="FunFam" id="3.40.1160.10:FF:000006">
    <property type="entry name" value="Glutamate 5-kinase"/>
    <property type="match status" value="1"/>
</dbReference>
<keyword evidence="1 8" id="KW-0963">Cytoplasm</keyword>
<dbReference type="GO" id="GO:0003723">
    <property type="term" value="F:RNA binding"/>
    <property type="evidence" value="ECO:0007669"/>
    <property type="project" value="InterPro"/>
</dbReference>
<dbReference type="SUPFAM" id="SSF88697">
    <property type="entry name" value="PUA domain-like"/>
    <property type="match status" value="1"/>
</dbReference>
<comment type="function">
    <text evidence="8">Catalyzes the transfer of a phosphate group to glutamate to form L-glutamate 5-phosphate.</text>
</comment>
<evidence type="ECO:0000313" key="10">
    <source>
        <dbReference type="EMBL" id="SBW09629.1"/>
    </source>
</evidence>
<keyword evidence="4 8" id="KW-0808">Transferase</keyword>
<dbReference type="Pfam" id="PF00696">
    <property type="entry name" value="AA_kinase"/>
    <property type="match status" value="1"/>
</dbReference>
<dbReference type="AlphaFoldDB" id="A0A212KD38"/>
<keyword evidence="2 8" id="KW-0028">Amino-acid biosynthesis</keyword>
<keyword evidence="7 8" id="KW-0067">ATP-binding</keyword>
<protein>
    <recommendedName>
        <fullName evidence="8">Glutamate 5-kinase</fullName>
        <ecNumber evidence="8">2.7.2.11</ecNumber>
    </recommendedName>
    <alternativeName>
        <fullName evidence="8">Gamma-glutamyl kinase</fullName>
        <shortName evidence="8">GK</shortName>
    </alternativeName>
</protein>